<sequence>MSLLSYLLRPSELRAIVQYKLYYSPLNRRIPELESTTRRRCYEFLVQTSRSFSSVIQELKPELREPVCCNKGDISLTDFKVMIFYLILRGLDTIEDDMTIPIETKLRMLPEFHTYLSGPNEKDRRLLVEFDTVLQEYATINPQYQEVIRKSTERMGKGMAAYIDNADHNKNGINTIRDYDVYCHYVAGLVGEGLSQLFAASGLEDKRYADMDDLSNSMGLFLQKTNIIRDYREDLDDGRRFWPKEIWSKYANDLSDFTDPKNEESALACLSDMVLDALEHSRDSLVYLCGLKDQSIFNFCAIPQVMAIATLALVFRNRNVFHTNVKIRKGQACDMIMKMGNQRVVAQIFLQYVREIHFKNTPKDPNFLKISIECAKVEQWYETVFPRNRVPKCLSHGPVPAGEQCVILSPEEQAQIDKDTRIIIFAAVCAWLAIGGLMLFVAWCFGADIPTALKSIPSRLFKTFDSTAHHPSSSMPRSEL</sequence>
<evidence type="ECO:0000256" key="1">
    <source>
        <dbReference type="ARBA" id="ARBA00001946"/>
    </source>
</evidence>
<keyword evidence="8" id="KW-0752">Steroid biosynthesis</keyword>
<comment type="similarity">
    <text evidence="3 15">Belongs to the phytoene/squalene synthase family.</text>
</comment>
<dbReference type="GO" id="GO:0051996">
    <property type="term" value="F:squalene synthase [NAD(P)H] activity"/>
    <property type="evidence" value="ECO:0007669"/>
    <property type="project" value="UniProtKB-UniRule"/>
</dbReference>
<organism evidence="16 17">
    <name type="scientific">Neolecta irregularis (strain DAH-3)</name>
    <dbReference type="NCBI Taxonomy" id="1198029"/>
    <lineage>
        <taxon>Eukaryota</taxon>
        <taxon>Fungi</taxon>
        <taxon>Dikarya</taxon>
        <taxon>Ascomycota</taxon>
        <taxon>Taphrinomycotina</taxon>
        <taxon>Neolectales</taxon>
        <taxon>Neolectaceae</taxon>
        <taxon>Neolecta</taxon>
    </lineage>
</organism>
<dbReference type="SFLD" id="SFLDS00005">
    <property type="entry name" value="Isoprenoid_Synthase_Type_I"/>
    <property type="match status" value="1"/>
</dbReference>
<dbReference type="STRING" id="1198029.A0A1U7LQS7"/>
<comment type="cofactor">
    <cofactor evidence="1 15">
        <name>Mg(2+)</name>
        <dbReference type="ChEBI" id="CHEBI:18420"/>
    </cofactor>
</comment>
<dbReference type="InterPro" id="IPR019845">
    <property type="entry name" value="Squalene/phytoene_synthase_CS"/>
</dbReference>
<dbReference type="PANTHER" id="PTHR11626:SF2">
    <property type="entry name" value="SQUALENE SYNTHASE"/>
    <property type="match status" value="1"/>
</dbReference>
<dbReference type="Proteomes" id="UP000186594">
    <property type="component" value="Unassembled WGS sequence"/>
</dbReference>
<dbReference type="InterPro" id="IPR006449">
    <property type="entry name" value="Squal_synth-like"/>
</dbReference>
<dbReference type="GO" id="GO:0005789">
    <property type="term" value="C:endoplasmic reticulum membrane"/>
    <property type="evidence" value="ECO:0007669"/>
    <property type="project" value="EnsemblFungi"/>
</dbReference>
<keyword evidence="7 15" id="KW-0812">Transmembrane</keyword>
<keyword evidence="10" id="KW-0756">Sterol biosynthesis</keyword>
<evidence type="ECO:0000256" key="3">
    <source>
        <dbReference type="ARBA" id="ARBA00006251"/>
    </source>
</evidence>
<keyword evidence="12 15" id="KW-0472">Membrane</keyword>
<comment type="function">
    <text evidence="15">Catalyzes the condensation of 2 farnesyl pyrophosphate (FPP) moieties to form squalene.</text>
</comment>
<evidence type="ECO:0000256" key="10">
    <source>
        <dbReference type="ARBA" id="ARBA00023011"/>
    </source>
</evidence>
<dbReference type="EMBL" id="LXFE01000515">
    <property type="protein sequence ID" value="OLL25026.1"/>
    <property type="molecule type" value="Genomic_DNA"/>
</dbReference>
<comment type="pathway">
    <text evidence="15">Terpene metabolism; lanosterol biosynthesis; lanosterol from farnesyl diphosphate: step 1/3.</text>
</comment>
<evidence type="ECO:0000256" key="13">
    <source>
        <dbReference type="ARBA" id="ARBA00023166"/>
    </source>
</evidence>
<protein>
    <recommendedName>
        <fullName evidence="4 15">Squalene synthase</fullName>
        <shortName evidence="15">SQS</shortName>
        <shortName evidence="15">SS</shortName>
        <ecNumber evidence="4 15">2.5.1.21</ecNumber>
    </recommendedName>
</protein>
<dbReference type="GO" id="GO:0006696">
    <property type="term" value="P:ergosterol biosynthetic process"/>
    <property type="evidence" value="ECO:0007669"/>
    <property type="project" value="EnsemblFungi"/>
</dbReference>
<evidence type="ECO:0000256" key="2">
    <source>
        <dbReference type="ARBA" id="ARBA00004370"/>
    </source>
</evidence>
<dbReference type="SUPFAM" id="SSF48576">
    <property type="entry name" value="Terpenoid synthases"/>
    <property type="match status" value="1"/>
</dbReference>
<dbReference type="UniPathway" id="UPA00767">
    <property type="reaction ID" value="UER00751"/>
</dbReference>
<dbReference type="CDD" id="cd00683">
    <property type="entry name" value="Trans_IPPS_HH"/>
    <property type="match status" value="1"/>
</dbReference>
<feature type="transmembrane region" description="Helical" evidence="15">
    <location>
        <begin position="422"/>
        <end position="443"/>
    </location>
</feature>
<evidence type="ECO:0000256" key="14">
    <source>
        <dbReference type="ARBA" id="ARBA00023221"/>
    </source>
</evidence>
<dbReference type="GO" id="GO:0055056">
    <property type="term" value="F:D-glucose transmembrane transporter activity"/>
    <property type="evidence" value="ECO:0007669"/>
    <property type="project" value="UniProtKB-UniRule"/>
</dbReference>
<dbReference type="AlphaFoldDB" id="A0A1U7LQS7"/>
<evidence type="ECO:0000313" key="16">
    <source>
        <dbReference type="EMBL" id="OLL25026.1"/>
    </source>
</evidence>
<evidence type="ECO:0000256" key="11">
    <source>
        <dbReference type="ARBA" id="ARBA00023098"/>
    </source>
</evidence>
<dbReference type="FunFam" id="1.10.600.10:FF:000003">
    <property type="entry name" value="Farnesyl-diphosphate farnesyltransferase 1"/>
    <property type="match status" value="1"/>
</dbReference>
<dbReference type="EC" id="2.5.1.21" evidence="4 15"/>
<keyword evidence="5" id="KW-0444">Lipid biosynthesis</keyword>
<keyword evidence="9 15" id="KW-1133">Transmembrane helix</keyword>
<dbReference type="Pfam" id="PF00494">
    <property type="entry name" value="SQS_PSY"/>
    <property type="match status" value="1"/>
</dbReference>
<evidence type="ECO:0000256" key="5">
    <source>
        <dbReference type="ARBA" id="ARBA00022516"/>
    </source>
</evidence>
<feature type="transmembrane region" description="Helical" evidence="15">
    <location>
        <begin position="296"/>
        <end position="315"/>
    </location>
</feature>
<dbReference type="PROSITE" id="PS01045">
    <property type="entry name" value="SQUALEN_PHYTOEN_SYN_2"/>
    <property type="match status" value="1"/>
</dbReference>
<dbReference type="GO" id="GO:1902767">
    <property type="term" value="P:isoprenoid biosynthetic process via mevalonate"/>
    <property type="evidence" value="ECO:0007669"/>
    <property type="project" value="EnsemblFungi"/>
</dbReference>
<comment type="catalytic activity">
    <reaction evidence="15">
        <text>2 (2E,6E)-farnesyl diphosphate + NADH + H(+) = squalene + 2 diphosphate + NAD(+)</text>
        <dbReference type="Rhea" id="RHEA:32299"/>
        <dbReference type="ChEBI" id="CHEBI:15378"/>
        <dbReference type="ChEBI" id="CHEBI:15440"/>
        <dbReference type="ChEBI" id="CHEBI:33019"/>
        <dbReference type="ChEBI" id="CHEBI:57540"/>
        <dbReference type="ChEBI" id="CHEBI:57945"/>
        <dbReference type="ChEBI" id="CHEBI:175763"/>
        <dbReference type="EC" id="2.5.1.21"/>
    </reaction>
</comment>
<dbReference type="Gene3D" id="1.10.600.10">
    <property type="entry name" value="Farnesyl Diphosphate Synthase"/>
    <property type="match status" value="1"/>
</dbReference>
<comment type="catalytic activity">
    <reaction evidence="15">
        <text>2 (2E,6E)-farnesyl diphosphate + NADPH + H(+) = squalene + 2 diphosphate + NADP(+)</text>
        <dbReference type="Rhea" id="RHEA:32295"/>
        <dbReference type="ChEBI" id="CHEBI:15378"/>
        <dbReference type="ChEBI" id="CHEBI:15440"/>
        <dbReference type="ChEBI" id="CHEBI:33019"/>
        <dbReference type="ChEBI" id="CHEBI:57783"/>
        <dbReference type="ChEBI" id="CHEBI:58349"/>
        <dbReference type="ChEBI" id="CHEBI:175763"/>
        <dbReference type="EC" id="2.5.1.21"/>
    </reaction>
</comment>
<evidence type="ECO:0000256" key="12">
    <source>
        <dbReference type="ARBA" id="ARBA00023136"/>
    </source>
</evidence>
<dbReference type="SFLD" id="SFLDG01018">
    <property type="entry name" value="Squalene/Phytoene_Synthase_Lik"/>
    <property type="match status" value="1"/>
</dbReference>
<accession>A0A1U7LQS7</accession>
<reference evidence="16 17" key="1">
    <citation type="submission" date="2016-04" db="EMBL/GenBank/DDBJ databases">
        <title>Evolutionary innovation and constraint leading to complex multicellularity in the Ascomycota.</title>
        <authorList>
            <person name="Cisse O."/>
            <person name="Nguyen A."/>
            <person name="Hewitt D.A."/>
            <person name="Jedd G."/>
            <person name="Stajich J.E."/>
        </authorList>
    </citation>
    <scope>NUCLEOTIDE SEQUENCE [LARGE SCALE GENOMIC DNA]</scope>
    <source>
        <strain evidence="16 17">DAH-3</strain>
    </source>
</reference>
<keyword evidence="11" id="KW-0443">Lipid metabolism</keyword>
<dbReference type="InterPro" id="IPR033904">
    <property type="entry name" value="Trans_IPPS_HH"/>
</dbReference>
<name>A0A1U7LQS7_NEOID</name>
<evidence type="ECO:0000256" key="7">
    <source>
        <dbReference type="ARBA" id="ARBA00022692"/>
    </source>
</evidence>
<evidence type="ECO:0000313" key="17">
    <source>
        <dbReference type="Proteomes" id="UP000186594"/>
    </source>
</evidence>
<evidence type="ECO:0000256" key="8">
    <source>
        <dbReference type="ARBA" id="ARBA00022955"/>
    </source>
</evidence>
<dbReference type="InterPro" id="IPR002060">
    <property type="entry name" value="Squ/phyt_synthse"/>
</dbReference>
<comment type="caution">
    <text evidence="16">The sequence shown here is derived from an EMBL/GenBank/DDBJ whole genome shotgun (WGS) entry which is preliminary data.</text>
</comment>
<proteinExistence type="inferred from homology"/>
<evidence type="ECO:0000256" key="4">
    <source>
        <dbReference type="ARBA" id="ARBA00012373"/>
    </source>
</evidence>
<dbReference type="InterPro" id="IPR008949">
    <property type="entry name" value="Isoprenoid_synthase_dom_sf"/>
</dbReference>
<evidence type="ECO:0000256" key="15">
    <source>
        <dbReference type="RuleBase" id="RU368088"/>
    </source>
</evidence>
<keyword evidence="14" id="KW-0753">Steroid metabolism</keyword>
<dbReference type="GO" id="GO:0045338">
    <property type="term" value="P:farnesyl diphosphate metabolic process"/>
    <property type="evidence" value="ECO:0007669"/>
    <property type="project" value="InterPro"/>
</dbReference>
<dbReference type="OrthoDB" id="431150at2759"/>
<dbReference type="InterPro" id="IPR044844">
    <property type="entry name" value="Trans_IPPS_euk-type"/>
</dbReference>
<keyword evidence="6 15" id="KW-0808">Transferase</keyword>
<dbReference type="NCBIfam" id="TIGR01559">
    <property type="entry name" value="squal_synth"/>
    <property type="match status" value="1"/>
</dbReference>
<evidence type="ECO:0000256" key="9">
    <source>
        <dbReference type="ARBA" id="ARBA00022989"/>
    </source>
</evidence>
<evidence type="ECO:0000256" key="6">
    <source>
        <dbReference type="ARBA" id="ARBA00022679"/>
    </source>
</evidence>
<dbReference type="PANTHER" id="PTHR11626">
    <property type="entry name" value="FARNESYL-DIPHOSPHATE FARNESYLTRANSFERASE"/>
    <property type="match status" value="1"/>
</dbReference>
<keyword evidence="13" id="KW-1207">Sterol metabolism</keyword>
<gene>
    <name evidence="16" type="ORF">NEOLI_000132</name>
</gene>
<dbReference type="PROSITE" id="PS01044">
    <property type="entry name" value="SQUALEN_PHYTOEN_SYN_1"/>
    <property type="match status" value="1"/>
</dbReference>
<keyword evidence="17" id="KW-1185">Reference proteome</keyword>
<dbReference type="OMA" id="GEACQLM"/>
<comment type="subcellular location">
    <subcellularLocation>
        <location evidence="2">Membrane</location>
    </subcellularLocation>
</comment>